<evidence type="ECO:0000256" key="3">
    <source>
        <dbReference type="ARBA" id="ARBA00022803"/>
    </source>
</evidence>
<dbReference type="PANTHER" id="PTHR45831">
    <property type="entry name" value="LD24721P"/>
    <property type="match status" value="1"/>
</dbReference>
<feature type="repeat" description="TPR" evidence="4">
    <location>
        <begin position="224"/>
        <end position="257"/>
    </location>
</feature>
<dbReference type="GO" id="GO:0060090">
    <property type="term" value="F:molecular adaptor activity"/>
    <property type="evidence" value="ECO:0007669"/>
    <property type="project" value="TreeGrafter"/>
</dbReference>
<feature type="compositionally biased region" description="Low complexity" evidence="5">
    <location>
        <begin position="272"/>
        <end position="286"/>
    </location>
</feature>
<comment type="caution">
    <text evidence="7">The sequence shown here is derived from an EMBL/GenBank/DDBJ whole genome shotgun (WGS) entry which is preliminary data.</text>
</comment>
<keyword evidence="3 4" id="KW-0802">TPR repeat</keyword>
<comment type="similarity">
    <text evidence="1">Belongs to the SGT family.</text>
</comment>
<dbReference type="Gene3D" id="1.25.40.10">
    <property type="entry name" value="Tetratricopeptide repeat domain"/>
    <property type="match status" value="1"/>
</dbReference>
<dbReference type="Pfam" id="PF16546">
    <property type="entry name" value="SGTA_dimer"/>
    <property type="match status" value="1"/>
</dbReference>
<name>A0A6G0XYI0_9STRA</name>
<dbReference type="GO" id="GO:0072380">
    <property type="term" value="C:TRC complex"/>
    <property type="evidence" value="ECO:0007669"/>
    <property type="project" value="TreeGrafter"/>
</dbReference>
<dbReference type="SUPFAM" id="SSF48452">
    <property type="entry name" value="TPR-like"/>
    <property type="match status" value="1"/>
</dbReference>
<dbReference type="AlphaFoldDB" id="A0A6G0XYI0"/>
<dbReference type="PANTHER" id="PTHR45831:SF2">
    <property type="entry name" value="LD24721P"/>
    <property type="match status" value="1"/>
</dbReference>
<feature type="region of interest" description="Disordered" evidence="5">
    <location>
        <begin position="255"/>
        <end position="286"/>
    </location>
</feature>
<accession>A0A6G0XYI0</accession>
<protein>
    <recommendedName>
        <fullName evidence="6">STI1 domain-containing protein</fullName>
    </recommendedName>
</protein>
<dbReference type="SMART" id="SM00028">
    <property type="entry name" value="TPR"/>
    <property type="match status" value="3"/>
</dbReference>
<dbReference type="SMART" id="SM00727">
    <property type="entry name" value="STI1"/>
    <property type="match status" value="2"/>
</dbReference>
<dbReference type="EMBL" id="VJMJ01000001">
    <property type="protein sequence ID" value="KAF0745553.1"/>
    <property type="molecule type" value="Genomic_DNA"/>
</dbReference>
<gene>
    <name evidence="7" type="ORF">Ae201684_000009</name>
</gene>
<reference evidence="7 8" key="1">
    <citation type="submission" date="2019-07" db="EMBL/GenBank/DDBJ databases">
        <title>Genomics analysis of Aphanomyces spp. identifies a new class of oomycete effector associated with host adaptation.</title>
        <authorList>
            <person name="Gaulin E."/>
        </authorList>
    </citation>
    <scope>NUCLEOTIDE SEQUENCE [LARGE SCALE GENOMIC DNA]</scope>
    <source>
        <strain evidence="7 8">ATCC 201684</strain>
    </source>
</reference>
<keyword evidence="2" id="KW-0677">Repeat</keyword>
<dbReference type="Pfam" id="PF17830">
    <property type="entry name" value="STI1-HOP_DP"/>
    <property type="match status" value="1"/>
</dbReference>
<dbReference type="PROSITE" id="PS50293">
    <property type="entry name" value="TPR_REGION"/>
    <property type="match status" value="1"/>
</dbReference>
<evidence type="ECO:0000313" key="8">
    <source>
        <dbReference type="Proteomes" id="UP000481153"/>
    </source>
</evidence>
<keyword evidence="8" id="KW-1185">Reference proteome</keyword>
<dbReference type="GO" id="GO:0006620">
    <property type="term" value="P:post-translational protein targeting to endoplasmic reticulum membrane"/>
    <property type="evidence" value="ECO:0007669"/>
    <property type="project" value="TreeGrafter"/>
</dbReference>
<dbReference type="Gene3D" id="1.10.260.100">
    <property type="match status" value="1"/>
</dbReference>
<proteinExistence type="inferred from homology"/>
<dbReference type="InterPro" id="IPR011990">
    <property type="entry name" value="TPR-like_helical_dom_sf"/>
</dbReference>
<dbReference type="GO" id="GO:0016020">
    <property type="term" value="C:membrane"/>
    <property type="evidence" value="ECO:0007669"/>
    <property type="project" value="TreeGrafter"/>
</dbReference>
<evidence type="ECO:0000256" key="2">
    <source>
        <dbReference type="ARBA" id="ARBA00022737"/>
    </source>
</evidence>
<feature type="domain" description="STI1" evidence="6">
    <location>
        <begin position="380"/>
        <end position="420"/>
    </location>
</feature>
<evidence type="ECO:0000256" key="4">
    <source>
        <dbReference type="PROSITE-ProRule" id="PRU00339"/>
    </source>
</evidence>
<sequence length="428" mass="45269">MTAITKTEKALVFSALEFLAPLSTKSGVDAENVEVGVQCLREAFKVDPSDAALKQTLGLGNHSLLEIFNAGCKALHIVTSTDAAAEDPVIAANPALWQKWLAKLETKGFFNGVSEGTSEYNELYNKALSKFKEKFGSESKTPSLSKEEKEAKAESLKASGNAALSAKDYVKAEDLYLQAISYSEAGPNSHIYFSNLAAAQMYLEKYDDVIDNCEKSIALNPKYVKAYSRLGSAYVQLGDYSSAIDAYSRGLEVDPTNEMSKSGLQDARKHQQPQSRAAAPATSSAAGAGMPDLSALAGMMGGAGGAGGLAGLMNNPAMQQMAQQMMQNPEMMAMAANMMKDPSMMSRMMGAMGGGGGGAGGAPDLSSMLTPEAMEAFRTNPQVNAMRGDPVMADFFRDMDAGGPQAAMRHMSNPAVAAKLQSLLSTMM</sequence>
<evidence type="ECO:0000259" key="6">
    <source>
        <dbReference type="SMART" id="SM00727"/>
    </source>
</evidence>
<evidence type="ECO:0000256" key="5">
    <source>
        <dbReference type="SAM" id="MobiDB-lite"/>
    </source>
</evidence>
<dbReference type="PROSITE" id="PS50005">
    <property type="entry name" value="TPR"/>
    <property type="match status" value="1"/>
</dbReference>
<dbReference type="InterPro" id="IPR019734">
    <property type="entry name" value="TPR_rpt"/>
</dbReference>
<organism evidence="7 8">
    <name type="scientific">Aphanomyces euteiches</name>
    <dbReference type="NCBI Taxonomy" id="100861"/>
    <lineage>
        <taxon>Eukaryota</taxon>
        <taxon>Sar</taxon>
        <taxon>Stramenopiles</taxon>
        <taxon>Oomycota</taxon>
        <taxon>Saprolegniomycetes</taxon>
        <taxon>Saprolegniales</taxon>
        <taxon>Verrucalvaceae</taxon>
        <taxon>Aphanomyces</taxon>
    </lineage>
</organism>
<feature type="domain" description="STI1" evidence="6">
    <location>
        <begin position="305"/>
        <end position="348"/>
    </location>
</feature>
<dbReference type="InterPro" id="IPR041243">
    <property type="entry name" value="STI1/HOP_DP"/>
</dbReference>
<dbReference type="Pfam" id="PF00515">
    <property type="entry name" value="TPR_1"/>
    <property type="match status" value="1"/>
</dbReference>
<dbReference type="Gene3D" id="1.20.5.420">
    <property type="entry name" value="Immunoglobulin FC, subunit C"/>
    <property type="match status" value="1"/>
</dbReference>
<dbReference type="InterPro" id="IPR032374">
    <property type="entry name" value="SGTA_dimer"/>
</dbReference>
<evidence type="ECO:0000256" key="1">
    <source>
        <dbReference type="ARBA" id="ARBA00008175"/>
    </source>
</evidence>
<evidence type="ECO:0000313" key="7">
    <source>
        <dbReference type="EMBL" id="KAF0745553.1"/>
    </source>
</evidence>
<dbReference type="InterPro" id="IPR047150">
    <property type="entry name" value="SGT"/>
</dbReference>
<dbReference type="InterPro" id="IPR006636">
    <property type="entry name" value="STI1_HS-bd"/>
</dbReference>
<dbReference type="Proteomes" id="UP000481153">
    <property type="component" value="Unassembled WGS sequence"/>
</dbReference>